<feature type="non-terminal residue" evidence="14">
    <location>
        <position position="201"/>
    </location>
</feature>
<keyword evidence="7" id="KW-0028">Amino-acid biosynthesis</keyword>
<protein>
    <recommendedName>
        <fullName evidence="5">Serine acetyltransferase</fullName>
        <ecNumber evidence="4">2.3.1.30</ecNumber>
    </recommendedName>
</protein>
<proteinExistence type="inferred from homology"/>
<comment type="subcellular location">
    <subcellularLocation>
        <location evidence="1">Cytoplasm</location>
    </subcellularLocation>
</comment>
<dbReference type="EC" id="2.3.1.30" evidence="4"/>
<evidence type="ECO:0000256" key="10">
    <source>
        <dbReference type="ARBA" id="ARBA00023192"/>
    </source>
</evidence>
<dbReference type="InterPro" id="IPR045304">
    <property type="entry name" value="LbH_SAT"/>
</dbReference>
<dbReference type="GO" id="GO:0009001">
    <property type="term" value="F:serine O-acetyltransferase activity"/>
    <property type="evidence" value="ECO:0007669"/>
    <property type="project" value="UniProtKB-EC"/>
</dbReference>
<evidence type="ECO:0000256" key="8">
    <source>
        <dbReference type="ARBA" id="ARBA00022679"/>
    </source>
</evidence>
<evidence type="ECO:0000256" key="11">
    <source>
        <dbReference type="ARBA" id="ARBA00023315"/>
    </source>
</evidence>
<sequence length="201" mass="21423">MIGPIARLREDIRVVKERDPAARNGALEILLTTPGMHAQWAYRLAHMLHRRRMPLLPRLIMHLARFLTGVDIHPGATIGRRLFIDHGMGVVIGETAEIGDDVNLYQGVTLGGTGKMRGKRHPTLGNGVTIGVGASVLGAVHIGDGAKIGGGAVVLRDVPPYTTAVGVPAHATPRGQAPDPVAGVDATEARRLERLPDPEHE</sequence>
<dbReference type="EMBL" id="CADCWM010000257">
    <property type="protein sequence ID" value="CAA9550296.1"/>
    <property type="molecule type" value="Genomic_DNA"/>
</dbReference>
<comment type="pathway">
    <text evidence="2">Amino-acid biosynthesis; L-cysteine biosynthesis; L-cysteine from L-serine: step 1/2.</text>
</comment>
<dbReference type="PANTHER" id="PTHR42811">
    <property type="entry name" value="SERINE ACETYLTRANSFERASE"/>
    <property type="match status" value="1"/>
</dbReference>
<dbReference type="GO" id="GO:0005737">
    <property type="term" value="C:cytoplasm"/>
    <property type="evidence" value="ECO:0007669"/>
    <property type="project" value="UniProtKB-SubCell"/>
</dbReference>
<dbReference type="PIRSF" id="PIRSF000441">
    <property type="entry name" value="CysE"/>
    <property type="match status" value="1"/>
</dbReference>
<dbReference type="GO" id="GO:0006535">
    <property type="term" value="P:cysteine biosynthetic process from serine"/>
    <property type="evidence" value="ECO:0007669"/>
    <property type="project" value="InterPro"/>
</dbReference>
<comment type="catalytic activity">
    <reaction evidence="12">
        <text>L-serine + acetyl-CoA = O-acetyl-L-serine + CoA</text>
        <dbReference type="Rhea" id="RHEA:24560"/>
        <dbReference type="ChEBI" id="CHEBI:33384"/>
        <dbReference type="ChEBI" id="CHEBI:57287"/>
        <dbReference type="ChEBI" id="CHEBI:57288"/>
        <dbReference type="ChEBI" id="CHEBI:58340"/>
        <dbReference type="EC" id="2.3.1.30"/>
    </reaction>
</comment>
<dbReference type="CDD" id="cd03354">
    <property type="entry name" value="LbH_SAT"/>
    <property type="match status" value="1"/>
</dbReference>
<dbReference type="AlphaFoldDB" id="A0A6J4UJ87"/>
<dbReference type="FunFam" id="1.10.3130.10:FF:000003">
    <property type="entry name" value="Serine acetyltransferase"/>
    <property type="match status" value="1"/>
</dbReference>
<gene>
    <name evidence="14" type="ORF">AVDCRST_MAG88-714</name>
</gene>
<evidence type="ECO:0000256" key="6">
    <source>
        <dbReference type="ARBA" id="ARBA00022490"/>
    </source>
</evidence>
<evidence type="ECO:0000256" key="7">
    <source>
        <dbReference type="ARBA" id="ARBA00022605"/>
    </source>
</evidence>
<dbReference type="Gene3D" id="1.10.3130.10">
    <property type="entry name" value="serine acetyltransferase, domain 1"/>
    <property type="match status" value="1"/>
</dbReference>
<evidence type="ECO:0000256" key="5">
    <source>
        <dbReference type="ARBA" id="ARBA00018522"/>
    </source>
</evidence>
<evidence type="ECO:0000256" key="9">
    <source>
        <dbReference type="ARBA" id="ARBA00022737"/>
    </source>
</evidence>
<name>A0A6J4UJ87_9BACT</name>
<dbReference type="InterPro" id="IPR018357">
    <property type="entry name" value="Hexapep_transf_CS"/>
</dbReference>
<dbReference type="InterPro" id="IPR005881">
    <property type="entry name" value="Ser_O-AcTrfase"/>
</dbReference>
<feature type="compositionally biased region" description="Basic and acidic residues" evidence="13">
    <location>
        <begin position="187"/>
        <end position="201"/>
    </location>
</feature>
<dbReference type="SUPFAM" id="SSF51161">
    <property type="entry name" value="Trimeric LpxA-like enzymes"/>
    <property type="match status" value="1"/>
</dbReference>
<dbReference type="InterPro" id="IPR042122">
    <property type="entry name" value="Ser_AcTrfase_N_sf"/>
</dbReference>
<feature type="region of interest" description="Disordered" evidence="13">
    <location>
        <begin position="167"/>
        <end position="201"/>
    </location>
</feature>
<evidence type="ECO:0000313" key="14">
    <source>
        <dbReference type="EMBL" id="CAA9550296.1"/>
    </source>
</evidence>
<dbReference type="PROSITE" id="PS00101">
    <property type="entry name" value="HEXAPEP_TRANSFERASES"/>
    <property type="match status" value="1"/>
</dbReference>
<dbReference type="NCBIfam" id="NF041874">
    <property type="entry name" value="EPS_EpsC"/>
    <property type="match status" value="1"/>
</dbReference>
<keyword evidence="9" id="KW-0677">Repeat</keyword>
<evidence type="ECO:0000256" key="4">
    <source>
        <dbReference type="ARBA" id="ARBA00013266"/>
    </source>
</evidence>
<dbReference type="InterPro" id="IPR001451">
    <property type="entry name" value="Hexapep"/>
</dbReference>
<keyword evidence="10" id="KW-0198">Cysteine biosynthesis</keyword>
<keyword evidence="6" id="KW-0963">Cytoplasm</keyword>
<evidence type="ECO:0000256" key="12">
    <source>
        <dbReference type="ARBA" id="ARBA00049486"/>
    </source>
</evidence>
<evidence type="ECO:0000256" key="3">
    <source>
        <dbReference type="ARBA" id="ARBA00007274"/>
    </source>
</evidence>
<organism evidence="14">
    <name type="scientific">uncultured Thermomicrobiales bacterium</name>
    <dbReference type="NCBI Taxonomy" id="1645740"/>
    <lineage>
        <taxon>Bacteria</taxon>
        <taxon>Pseudomonadati</taxon>
        <taxon>Thermomicrobiota</taxon>
        <taxon>Thermomicrobia</taxon>
        <taxon>Thermomicrobiales</taxon>
        <taxon>environmental samples</taxon>
    </lineage>
</organism>
<accession>A0A6J4UJ87</accession>
<keyword evidence="11 14" id="KW-0012">Acyltransferase</keyword>
<dbReference type="Gene3D" id="2.160.10.10">
    <property type="entry name" value="Hexapeptide repeat proteins"/>
    <property type="match status" value="1"/>
</dbReference>
<evidence type="ECO:0000256" key="1">
    <source>
        <dbReference type="ARBA" id="ARBA00004496"/>
    </source>
</evidence>
<dbReference type="NCBIfam" id="TIGR01172">
    <property type="entry name" value="cysE"/>
    <property type="match status" value="1"/>
</dbReference>
<dbReference type="InterPro" id="IPR053376">
    <property type="entry name" value="Serine_acetyltransferase"/>
</dbReference>
<evidence type="ECO:0000256" key="13">
    <source>
        <dbReference type="SAM" id="MobiDB-lite"/>
    </source>
</evidence>
<evidence type="ECO:0000256" key="2">
    <source>
        <dbReference type="ARBA" id="ARBA00004876"/>
    </source>
</evidence>
<dbReference type="FunFam" id="2.160.10.10:FF:000007">
    <property type="entry name" value="Serine acetyltransferase"/>
    <property type="match status" value="1"/>
</dbReference>
<reference evidence="14" key="1">
    <citation type="submission" date="2020-02" db="EMBL/GenBank/DDBJ databases">
        <authorList>
            <person name="Meier V. D."/>
        </authorList>
    </citation>
    <scope>NUCLEOTIDE SEQUENCE</scope>
    <source>
        <strain evidence="14">AVDCRST_MAG88</strain>
    </source>
</reference>
<keyword evidence="8 14" id="KW-0808">Transferase</keyword>
<dbReference type="Pfam" id="PF00132">
    <property type="entry name" value="Hexapep"/>
    <property type="match status" value="1"/>
</dbReference>
<comment type="similarity">
    <text evidence="3">Belongs to the transferase hexapeptide repeat family.</text>
</comment>
<dbReference type="InterPro" id="IPR011004">
    <property type="entry name" value="Trimer_LpxA-like_sf"/>
</dbReference>